<feature type="compositionally biased region" description="Basic and acidic residues" evidence="1">
    <location>
        <begin position="139"/>
        <end position="157"/>
    </location>
</feature>
<dbReference type="PATRIC" id="fig|285473.5.peg.3025"/>
<dbReference type="Pfam" id="PF17648">
    <property type="entry name" value="Luciferase"/>
    <property type="match status" value="1"/>
</dbReference>
<proteinExistence type="predicted"/>
<dbReference type="AlphaFoldDB" id="A0A1D8G3K3"/>
<dbReference type="InterPro" id="IPR040841">
    <property type="entry name" value="Luciferase_dom"/>
</dbReference>
<evidence type="ECO:0000256" key="1">
    <source>
        <dbReference type="SAM" id="MobiDB-lite"/>
    </source>
</evidence>
<reference evidence="3 4" key="1">
    <citation type="submission" date="2016-09" db="EMBL/GenBank/DDBJ databases">
        <title>Streptomyces rubrolavendulae MJM4426 Genome sequencing and assembly.</title>
        <authorList>
            <person name="Kim J.-G."/>
        </authorList>
    </citation>
    <scope>NUCLEOTIDE SEQUENCE [LARGE SCALE GENOMIC DNA]</scope>
    <source>
        <strain evidence="3 4">MJM4426</strain>
    </source>
</reference>
<feature type="region of interest" description="Disordered" evidence="1">
    <location>
        <begin position="104"/>
        <end position="160"/>
    </location>
</feature>
<dbReference type="GeneID" id="33068513"/>
<dbReference type="EMBL" id="CP017316">
    <property type="protein sequence ID" value="AOT60032.1"/>
    <property type="molecule type" value="Genomic_DNA"/>
</dbReference>
<dbReference type="KEGG" id="srn:A4G23_02895"/>
<feature type="domain" description="Luciferase" evidence="2">
    <location>
        <begin position="36"/>
        <end position="99"/>
    </location>
</feature>
<name>A0A1D8G3K3_9ACTN</name>
<keyword evidence="4" id="KW-1185">Reference proteome</keyword>
<organism evidence="3 4">
    <name type="scientific">Streptomyces rubrolavendulae</name>
    <dbReference type="NCBI Taxonomy" id="285473"/>
    <lineage>
        <taxon>Bacteria</taxon>
        <taxon>Bacillati</taxon>
        <taxon>Actinomycetota</taxon>
        <taxon>Actinomycetes</taxon>
        <taxon>Kitasatosporales</taxon>
        <taxon>Streptomycetaceae</taxon>
        <taxon>Streptomyces</taxon>
    </lineage>
</organism>
<accession>A0A1D8G3K3</accession>
<evidence type="ECO:0000313" key="4">
    <source>
        <dbReference type="Proteomes" id="UP000095349"/>
    </source>
</evidence>
<evidence type="ECO:0000313" key="3">
    <source>
        <dbReference type="EMBL" id="AOT60032.1"/>
    </source>
</evidence>
<gene>
    <name evidence="3" type="ORF">A4G23_02895</name>
</gene>
<sequence length="170" mass="18387">MNLAEQADQRLIGWSALSRCGRGECGEPRCLCAADGTEIVHFHGDREADVHLTRPMIAKLGPALRRSTAVRLSPASGWVTVRLEAPSDVDLLATLVSAALLGSHRRDRSAPAGASPERCNHPYAHPVRPGLQPGAHRGPHPDAHPEAHPEPDPETRPYAHPCVHPYVRPC</sequence>
<protein>
    <recommendedName>
        <fullName evidence="2">Luciferase domain-containing protein</fullName>
    </recommendedName>
</protein>
<evidence type="ECO:0000259" key="2">
    <source>
        <dbReference type="Pfam" id="PF17648"/>
    </source>
</evidence>
<dbReference type="Proteomes" id="UP000095349">
    <property type="component" value="Chromosome"/>
</dbReference>
<dbReference type="RefSeq" id="WP_069977270.1">
    <property type="nucleotide sequence ID" value="NZ_CP017316.1"/>
</dbReference>